<sequence length="302" mass="34159">MKNDPRRSFWRAAGPLLGFWGIQLVMEFVIEFIIILPFMGEASSRMTQSGEVLNYQEMMNKYYEVLNPAFDKIIGGQIAIAGIATAATLFLTVTLFVIDRKKEQIAGIQRMGVQKPLKNYWSLLVMGVIGSIGATCLSAMAQAVLVDPEYIQTAQNMYSADFVVQIIVFGFVIPIAEEFMFRGVLYQRYRETRGFYYAAIWSALFFSVTHTNTVQMIYTFLLGILLCYVYEKFGSMKAPIMLHIVLNLGSLIFTDIGVFNWLAREPFKMAVAVIISTFICAACFVWIQRSGDPVSTQKTEEM</sequence>
<keyword evidence="1" id="KW-0812">Transmembrane</keyword>
<accession>A0A564T979</accession>
<keyword evidence="3" id="KW-0378">Hydrolase</keyword>
<dbReference type="Pfam" id="PF02517">
    <property type="entry name" value="Rce1-like"/>
    <property type="match status" value="1"/>
</dbReference>
<dbReference type="InterPro" id="IPR052710">
    <property type="entry name" value="CAAX_protease"/>
</dbReference>
<name>A0A564T979_9FIRM</name>
<dbReference type="GO" id="GO:0080120">
    <property type="term" value="P:CAAX-box protein maturation"/>
    <property type="evidence" value="ECO:0007669"/>
    <property type="project" value="UniProtKB-ARBA"/>
</dbReference>
<feature type="transmembrane region" description="Helical" evidence="1">
    <location>
        <begin position="162"/>
        <end position="181"/>
    </location>
</feature>
<reference evidence="3 4" key="1">
    <citation type="submission" date="2019-07" db="EMBL/GenBank/DDBJ databases">
        <authorList>
            <person name="Hibberd C M."/>
            <person name="Gehrig L. J."/>
            <person name="Chang H.-W."/>
            <person name="Venkatesh S."/>
        </authorList>
    </citation>
    <scope>NUCLEOTIDE SEQUENCE [LARGE SCALE GENOMIC DNA]</scope>
    <source>
        <strain evidence="3">Ruminococcus_torques_SSTS_Bg7063</strain>
    </source>
</reference>
<evidence type="ECO:0000256" key="1">
    <source>
        <dbReference type="SAM" id="Phobius"/>
    </source>
</evidence>
<dbReference type="GO" id="GO:0006508">
    <property type="term" value="P:proteolysis"/>
    <property type="evidence" value="ECO:0007669"/>
    <property type="project" value="UniProtKB-KW"/>
</dbReference>
<dbReference type="RefSeq" id="WP_144366753.1">
    <property type="nucleotide sequence ID" value="NZ_CABHNA010000041.1"/>
</dbReference>
<organism evidence="3 4">
    <name type="scientific">[Ruminococcus] torques</name>
    <dbReference type="NCBI Taxonomy" id="33039"/>
    <lineage>
        <taxon>Bacteria</taxon>
        <taxon>Bacillati</taxon>
        <taxon>Bacillota</taxon>
        <taxon>Clostridia</taxon>
        <taxon>Lachnospirales</taxon>
        <taxon>Lachnospiraceae</taxon>
        <taxon>Mediterraneibacter</taxon>
    </lineage>
</organism>
<dbReference type="AlphaFoldDB" id="A0A564T979"/>
<dbReference type="InterPro" id="IPR003675">
    <property type="entry name" value="Rce1/LyrA-like_dom"/>
</dbReference>
<feature type="domain" description="CAAX prenyl protease 2/Lysostaphin resistance protein A-like" evidence="2">
    <location>
        <begin position="161"/>
        <end position="248"/>
    </location>
</feature>
<feature type="transmembrane region" description="Helical" evidence="1">
    <location>
        <begin position="193"/>
        <end position="210"/>
    </location>
</feature>
<keyword evidence="3" id="KW-0645">Protease</keyword>
<feature type="transmembrane region" description="Helical" evidence="1">
    <location>
        <begin position="73"/>
        <end position="98"/>
    </location>
</feature>
<dbReference type="PANTHER" id="PTHR36435">
    <property type="entry name" value="SLR1288 PROTEIN"/>
    <property type="match status" value="1"/>
</dbReference>
<gene>
    <name evidence="3" type="ORF">RTSSTS7063_01069</name>
</gene>
<proteinExistence type="predicted"/>
<feature type="transmembrane region" description="Helical" evidence="1">
    <location>
        <begin position="119"/>
        <end position="142"/>
    </location>
</feature>
<feature type="transmembrane region" description="Helical" evidence="1">
    <location>
        <begin position="269"/>
        <end position="287"/>
    </location>
</feature>
<dbReference type="PANTHER" id="PTHR36435:SF1">
    <property type="entry name" value="CAAX AMINO TERMINAL PROTEASE FAMILY PROTEIN"/>
    <property type="match status" value="1"/>
</dbReference>
<dbReference type="GO" id="GO:0004175">
    <property type="term" value="F:endopeptidase activity"/>
    <property type="evidence" value="ECO:0007669"/>
    <property type="project" value="UniProtKB-ARBA"/>
</dbReference>
<evidence type="ECO:0000259" key="2">
    <source>
        <dbReference type="Pfam" id="PF02517"/>
    </source>
</evidence>
<protein>
    <submittedName>
        <fullName evidence="3">CAAX amino terminal protease self- immunity</fullName>
    </submittedName>
</protein>
<dbReference type="Proteomes" id="UP000363661">
    <property type="component" value="Unassembled WGS sequence"/>
</dbReference>
<keyword evidence="1" id="KW-1133">Transmembrane helix</keyword>
<keyword evidence="4" id="KW-1185">Reference proteome</keyword>
<dbReference type="EMBL" id="CABHNA010000041">
    <property type="protein sequence ID" value="VUX03644.1"/>
    <property type="molecule type" value="Genomic_DNA"/>
</dbReference>
<keyword evidence="1" id="KW-0472">Membrane</keyword>
<evidence type="ECO:0000313" key="4">
    <source>
        <dbReference type="Proteomes" id="UP000363661"/>
    </source>
</evidence>
<feature type="transmembrane region" description="Helical" evidence="1">
    <location>
        <begin position="240"/>
        <end position="263"/>
    </location>
</feature>
<feature type="transmembrane region" description="Helical" evidence="1">
    <location>
        <begin position="12"/>
        <end position="39"/>
    </location>
</feature>
<evidence type="ECO:0000313" key="3">
    <source>
        <dbReference type="EMBL" id="VUX03644.1"/>
    </source>
</evidence>